<evidence type="ECO:0008006" key="4">
    <source>
        <dbReference type="Google" id="ProtNLM"/>
    </source>
</evidence>
<keyword evidence="1" id="KW-1133">Transmembrane helix</keyword>
<name>A0A0W7WPK1_9RHOB</name>
<keyword evidence="1" id="KW-0472">Membrane</keyword>
<evidence type="ECO:0000313" key="2">
    <source>
        <dbReference type="EMBL" id="KUF12531.1"/>
    </source>
</evidence>
<organism evidence="2 3">
    <name type="scientific">Pseudoponticoccus marisrubri</name>
    <dbReference type="NCBI Taxonomy" id="1685382"/>
    <lineage>
        <taxon>Bacteria</taxon>
        <taxon>Pseudomonadati</taxon>
        <taxon>Pseudomonadota</taxon>
        <taxon>Alphaproteobacteria</taxon>
        <taxon>Rhodobacterales</taxon>
        <taxon>Roseobacteraceae</taxon>
        <taxon>Pseudoponticoccus</taxon>
    </lineage>
</organism>
<evidence type="ECO:0000256" key="1">
    <source>
        <dbReference type="SAM" id="Phobius"/>
    </source>
</evidence>
<dbReference type="Proteomes" id="UP000054396">
    <property type="component" value="Unassembled WGS sequence"/>
</dbReference>
<dbReference type="PANTHER" id="PTHR37314">
    <property type="entry name" value="SLR0142 PROTEIN"/>
    <property type="match status" value="1"/>
</dbReference>
<feature type="transmembrane region" description="Helical" evidence="1">
    <location>
        <begin position="204"/>
        <end position="226"/>
    </location>
</feature>
<evidence type="ECO:0000313" key="3">
    <source>
        <dbReference type="Proteomes" id="UP000054396"/>
    </source>
</evidence>
<dbReference type="EMBL" id="LPXO01000001">
    <property type="protein sequence ID" value="KUF12531.1"/>
    <property type="molecule type" value="Genomic_DNA"/>
</dbReference>
<protein>
    <recommendedName>
        <fullName evidence="4">DUF1275 domain-containing protein</fullName>
    </recommendedName>
</protein>
<feature type="transmembrane region" description="Helical" evidence="1">
    <location>
        <begin position="59"/>
        <end position="82"/>
    </location>
</feature>
<feature type="transmembrane region" description="Helical" evidence="1">
    <location>
        <begin position="17"/>
        <end position="39"/>
    </location>
</feature>
<dbReference type="OrthoDB" id="270162at2"/>
<dbReference type="RefSeq" id="WP_058860476.1">
    <property type="nucleotide sequence ID" value="NZ_LPXO01000001.1"/>
</dbReference>
<keyword evidence="1" id="KW-0812">Transmembrane</keyword>
<proteinExistence type="predicted"/>
<accession>A0A0W7WPK1</accession>
<dbReference type="Pfam" id="PF06912">
    <property type="entry name" value="DUF1275"/>
    <property type="match status" value="1"/>
</dbReference>
<keyword evidence="3" id="KW-1185">Reference proteome</keyword>
<gene>
    <name evidence="2" type="ORF">AVJ23_02040</name>
</gene>
<feature type="transmembrane region" description="Helical" evidence="1">
    <location>
        <begin position="94"/>
        <end position="113"/>
    </location>
</feature>
<feature type="transmembrane region" description="Helical" evidence="1">
    <location>
        <begin position="181"/>
        <end position="198"/>
    </location>
</feature>
<reference evidence="2 3" key="1">
    <citation type="submission" date="2015-12" db="EMBL/GenBank/DDBJ databases">
        <authorList>
            <person name="Shamseldin A."/>
            <person name="Moawad H."/>
            <person name="Abd El-Rahim W.M."/>
            <person name="Sadowsky M.J."/>
        </authorList>
    </citation>
    <scope>NUCLEOTIDE SEQUENCE [LARGE SCALE GENOMIC DNA]</scope>
    <source>
        <strain evidence="2 3">SJ5A-1</strain>
    </source>
</reference>
<dbReference type="InterPro" id="IPR010699">
    <property type="entry name" value="DUF1275"/>
</dbReference>
<dbReference type="STRING" id="1685382.AVJ23_02040"/>
<dbReference type="PANTHER" id="PTHR37314:SF4">
    <property type="entry name" value="UPF0700 TRANSMEMBRANE PROTEIN YOAK"/>
    <property type="match status" value="1"/>
</dbReference>
<feature type="transmembrane region" description="Helical" evidence="1">
    <location>
        <begin position="119"/>
        <end position="139"/>
    </location>
</feature>
<dbReference type="AlphaFoldDB" id="A0A0W7WPK1"/>
<comment type="caution">
    <text evidence="2">The sequence shown here is derived from an EMBL/GenBank/DDBJ whole genome shotgun (WGS) entry which is preliminary data.</text>
</comment>
<sequence>MLIHEGDARSAAIDLRLAALLSAVAGALNATGFEVAGLFSANMTGNLSAFADALAVGRWGPALLFLSVVAVFVCGATLSGIVMEHGRKRRVRGIYAAMILVEAGLLVALGLAGSGGSGVATGMPLIFCLGFLLGWQNAVSTRISAARVRTTHVSGMATDMGLALAGLWVRSERNALHRSQLLLHAVTISAFIAGGVAGTLCHLVLGAVVFLVCGVPLAVVGASELLRARRALP</sequence>